<gene>
    <name evidence="2" type="ORF">CCZ37_17640</name>
</gene>
<organism evidence="2 3">
    <name type="scientific">Vibrio qinghaiensis</name>
    <dbReference type="NCBI Taxonomy" id="2025808"/>
    <lineage>
        <taxon>Bacteria</taxon>
        <taxon>Pseudomonadati</taxon>
        <taxon>Pseudomonadota</taxon>
        <taxon>Gammaproteobacteria</taxon>
        <taxon>Vibrionales</taxon>
        <taxon>Vibrionaceae</taxon>
        <taxon>Vibrio</taxon>
    </lineage>
</organism>
<dbReference type="Proteomes" id="UP000215148">
    <property type="component" value="Chromosome 2"/>
</dbReference>
<reference evidence="2 3" key="1">
    <citation type="submission" date="2017-08" db="EMBL/GenBank/DDBJ databases">
        <title>The Vibrio qinghaiensis sp.-Q67 is a luminous bacteria isolated firstly from Qinghai lake, Qinghai province, China, which has been proved to be very sensitive to detect environmental and food pollutants. Therefore, complete genome analysis of V. qinghaiensis sp.-Q67 highlights the potential application of this strain on detection of hazards in the contaminated environments.</title>
        <authorList>
            <person name="Gong L."/>
        </authorList>
    </citation>
    <scope>NUCLEOTIDE SEQUENCE [LARGE SCALE GENOMIC DNA]</scope>
    <source>
        <strain evidence="2 3">Q67</strain>
    </source>
</reference>
<evidence type="ECO:0000313" key="2">
    <source>
        <dbReference type="EMBL" id="ASU24270.1"/>
    </source>
</evidence>
<keyword evidence="3" id="KW-1185">Reference proteome</keyword>
<accession>A0A223N3M9</accession>
<evidence type="ECO:0008006" key="4">
    <source>
        <dbReference type="Google" id="ProtNLM"/>
    </source>
</evidence>
<feature type="region of interest" description="Disordered" evidence="1">
    <location>
        <begin position="51"/>
        <end position="70"/>
    </location>
</feature>
<feature type="compositionally biased region" description="Polar residues" evidence="1">
    <location>
        <begin position="51"/>
        <end position="67"/>
    </location>
</feature>
<dbReference type="AlphaFoldDB" id="A0A223N3M9"/>
<proteinExistence type="predicted"/>
<sequence length="243" mass="27581">MPNKVAHNKKGMSSKMKKMLMFLLLLLGLAGAGAGYYFLYYLPEQEALQADSSSSNDEEQVPTTETAPKTALPAKPLVNDLYVDLARLGVREKPDAQAFVERVLYRGDKVKILERKSGFGRITDYFVYEENGPEVAEWIPLDGLVEQAPLITAEERRKTVTQYIANSDDFKLYETAFVQKTDELLKDGTCVPEDFEELGGWVKSFKYQQREVYFVYCGGQKLANKIYFDTQTKAVFYVSSEPQ</sequence>
<evidence type="ECO:0000313" key="3">
    <source>
        <dbReference type="Proteomes" id="UP000215148"/>
    </source>
</evidence>
<protein>
    <recommendedName>
        <fullName evidence="4">SH3 domain-containing protein</fullName>
    </recommendedName>
</protein>
<name>A0A223N3M9_9VIBR</name>
<dbReference type="EMBL" id="CP022742">
    <property type="protein sequence ID" value="ASU24270.1"/>
    <property type="molecule type" value="Genomic_DNA"/>
</dbReference>
<dbReference type="KEGG" id="vqi:CCZ37_17640"/>
<evidence type="ECO:0000256" key="1">
    <source>
        <dbReference type="SAM" id="MobiDB-lite"/>
    </source>
</evidence>